<dbReference type="SUPFAM" id="SSF50156">
    <property type="entry name" value="PDZ domain-like"/>
    <property type="match status" value="1"/>
</dbReference>
<feature type="region of interest" description="Disordered" evidence="1">
    <location>
        <begin position="124"/>
        <end position="162"/>
    </location>
</feature>
<dbReference type="Gene3D" id="2.30.42.10">
    <property type="match status" value="1"/>
</dbReference>
<dbReference type="InterPro" id="IPR036034">
    <property type="entry name" value="PDZ_sf"/>
</dbReference>
<reference evidence="3" key="1">
    <citation type="journal article" date="2023" name="DNA Res.">
        <title>Chromosome-level genome assembly of Phrynocephalus forsythii using third-generation DNA sequencing and Hi-C analysis.</title>
        <authorList>
            <person name="Qi Y."/>
            <person name="Zhao W."/>
            <person name="Zhao Y."/>
            <person name="Niu C."/>
            <person name="Cao S."/>
            <person name="Zhang Y."/>
        </authorList>
    </citation>
    <scope>NUCLEOTIDE SEQUENCE</scope>
    <source>
        <tissue evidence="3">Muscle</tissue>
    </source>
</reference>
<accession>A0A9Q1B1B1</accession>
<evidence type="ECO:0000313" key="3">
    <source>
        <dbReference type="EMBL" id="KAJ7329136.1"/>
    </source>
</evidence>
<gene>
    <name evidence="3" type="ORF">JRQ81_015310</name>
</gene>
<dbReference type="AlphaFoldDB" id="A0A9Q1B1B1"/>
<evidence type="ECO:0000256" key="1">
    <source>
        <dbReference type="SAM" id="MobiDB-lite"/>
    </source>
</evidence>
<dbReference type="Proteomes" id="UP001142489">
    <property type="component" value="Unassembled WGS sequence"/>
</dbReference>
<protein>
    <recommendedName>
        <fullName evidence="2">PDZ domain-containing protein</fullName>
    </recommendedName>
</protein>
<dbReference type="OrthoDB" id="65789at2759"/>
<dbReference type="InterPro" id="IPR001478">
    <property type="entry name" value="PDZ"/>
</dbReference>
<dbReference type="EMBL" id="JAPFRF010000006">
    <property type="protein sequence ID" value="KAJ7329136.1"/>
    <property type="molecule type" value="Genomic_DNA"/>
</dbReference>
<feature type="compositionally biased region" description="Basic and acidic residues" evidence="1">
    <location>
        <begin position="131"/>
        <end position="142"/>
    </location>
</feature>
<evidence type="ECO:0000259" key="2">
    <source>
        <dbReference type="Pfam" id="PF00595"/>
    </source>
</evidence>
<organism evidence="3 4">
    <name type="scientific">Phrynocephalus forsythii</name>
    <dbReference type="NCBI Taxonomy" id="171643"/>
    <lineage>
        <taxon>Eukaryota</taxon>
        <taxon>Metazoa</taxon>
        <taxon>Chordata</taxon>
        <taxon>Craniata</taxon>
        <taxon>Vertebrata</taxon>
        <taxon>Euteleostomi</taxon>
        <taxon>Lepidosauria</taxon>
        <taxon>Squamata</taxon>
        <taxon>Bifurcata</taxon>
        <taxon>Unidentata</taxon>
        <taxon>Episquamata</taxon>
        <taxon>Toxicofera</taxon>
        <taxon>Iguania</taxon>
        <taxon>Acrodonta</taxon>
        <taxon>Agamidae</taxon>
        <taxon>Agaminae</taxon>
        <taxon>Phrynocephalus</taxon>
    </lineage>
</organism>
<evidence type="ECO:0000313" key="4">
    <source>
        <dbReference type="Proteomes" id="UP001142489"/>
    </source>
</evidence>
<dbReference type="Pfam" id="PF00595">
    <property type="entry name" value="PDZ"/>
    <property type="match status" value="1"/>
</dbReference>
<comment type="caution">
    <text evidence="3">The sequence shown here is derived from an EMBL/GenBank/DDBJ whole genome shotgun (WGS) entry which is preliminary data.</text>
</comment>
<sequence length="162" mass="18457">MTLKYGLVECVNSMQTMLSNLYLEHLLQNRPKAKAVLYPMNAVTQNMFMLGSPAHANGWEVCKMRFNQFEKVTEEPMGTTLKLNEKKSCMVAWILNGGMIHRQGFLHMVDEILEINRKSMAIPFSRPTANDPERNQGNHFPKDPSQPANSNFCPPDFHESSV</sequence>
<dbReference type="InterPro" id="IPR050716">
    <property type="entry name" value="MAGUK"/>
</dbReference>
<feature type="domain" description="PDZ" evidence="2">
    <location>
        <begin position="69"/>
        <end position="120"/>
    </location>
</feature>
<proteinExistence type="predicted"/>
<name>A0A9Q1B1B1_9SAUR</name>
<keyword evidence="4" id="KW-1185">Reference proteome</keyword>
<dbReference type="PANTHER" id="PTHR23122">
    <property type="entry name" value="MEMBRANE-ASSOCIATED GUANYLATE KINASE MAGUK"/>
    <property type="match status" value="1"/>
</dbReference>